<reference evidence="1" key="2">
    <citation type="journal article" date="2023" name="IMA Fungus">
        <title>Comparative genomic study of the Penicillium genus elucidates a diverse pangenome and 15 lateral gene transfer events.</title>
        <authorList>
            <person name="Petersen C."/>
            <person name="Sorensen T."/>
            <person name="Nielsen M.R."/>
            <person name="Sondergaard T.E."/>
            <person name="Sorensen J.L."/>
            <person name="Fitzpatrick D.A."/>
            <person name="Frisvad J.C."/>
            <person name="Nielsen K.L."/>
        </authorList>
    </citation>
    <scope>NUCLEOTIDE SEQUENCE</scope>
    <source>
        <strain evidence="1">IBT 30069</strain>
    </source>
</reference>
<accession>A0A9W9KQU1</accession>
<protein>
    <recommendedName>
        <fullName evidence="3">F-box domain-containing protein</fullName>
    </recommendedName>
</protein>
<organism evidence="1 2">
    <name type="scientific">Penicillium angulare</name>
    <dbReference type="NCBI Taxonomy" id="116970"/>
    <lineage>
        <taxon>Eukaryota</taxon>
        <taxon>Fungi</taxon>
        <taxon>Dikarya</taxon>
        <taxon>Ascomycota</taxon>
        <taxon>Pezizomycotina</taxon>
        <taxon>Eurotiomycetes</taxon>
        <taxon>Eurotiomycetidae</taxon>
        <taxon>Eurotiales</taxon>
        <taxon>Aspergillaceae</taxon>
        <taxon>Penicillium</taxon>
    </lineage>
</organism>
<dbReference type="OrthoDB" id="5421601at2759"/>
<dbReference type="Proteomes" id="UP001149165">
    <property type="component" value="Unassembled WGS sequence"/>
</dbReference>
<name>A0A9W9KQU1_9EURO</name>
<proteinExistence type="predicted"/>
<gene>
    <name evidence="1" type="ORF">N7456_000330</name>
</gene>
<evidence type="ECO:0000313" key="2">
    <source>
        <dbReference type="Proteomes" id="UP001149165"/>
    </source>
</evidence>
<sequence length="505" mass="57057">MLSLLDLPPEILSLIIQHTIPIGFEAIALSCKTTYAASAHFQSQYHLRRKRFRNFKFSHEIGKSPGIIPEPDSAECWDEVTQETGICITTARGLLEHIAQDLSVAEYIHLIELNLDEYEEDENVQNSLRPEIPETLKELVRKSPIISAVGGNPEDWMEGIRYSIIDADIFLLTLLSQVRGLALRQMWNDLDPDYNRDISEKPHLWPVVNKISEWANNPTEFPHAPLSKLSIIHSYAPSGYEEKVSLTPYTPFMAINSVSEVDLTSAVLLDDGYTGYAFNPRWDSYSPNLRKLVLNASVAGPEEIEQLLSRIPNLEIFEFSHETKWHGCGFNWNPAFFLDTVQDVCAGTLKELSVFVQDPSQWPEGPEVVLMDMTRFEKLAVLELDVDMLCGTKYDKSMQYDGVEPEDDEEDVGPAWPKLVEMLPASIEEVKLRLNSFMDEDLECISHTVEGLEDSRATKLPHLKKLGLFVCAQDDPLPEKALESLGAAKRCGFSIWKSFSSVPLL</sequence>
<evidence type="ECO:0008006" key="3">
    <source>
        <dbReference type="Google" id="ProtNLM"/>
    </source>
</evidence>
<comment type="caution">
    <text evidence="1">The sequence shown here is derived from an EMBL/GenBank/DDBJ whole genome shotgun (WGS) entry which is preliminary data.</text>
</comment>
<dbReference type="EMBL" id="JAPQKH010000001">
    <property type="protein sequence ID" value="KAJ5115982.1"/>
    <property type="molecule type" value="Genomic_DNA"/>
</dbReference>
<evidence type="ECO:0000313" key="1">
    <source>
        <dbReference type="EMBL" id="KAJ5115982.1"/>
    </source>
</evidence>
<keyword evidence="2" id="KW-1185">Reference proteome</keyword>
<reference evidence="1" key="1">
    <citation type="submission" date="2022-11" db="EMBL/GenBank/DDBJ databases">
        <authorList>
            <person name="Petersen C."/>
        </authorList>
    </citation>
    <scope>NUCLEOTIDE SEQUENCE</scope>
    <source>
        <strain evidence="1">IBT 30069</strain>
    </source>
</reference>
<dbReference type="AlphaFoldDB" id="A0A9W9KQU1"/>